<feature type="signal peptide" evidence="1">
    <location>
        <begin position="1"/>
        <end position="24"/>
    </location>
</feature>
<sequence>MRPAAALRALGLAAGLLAPLPGAAQDLVDRLLAKASAACAYLDGGEMTAPEGTVTRVDLTGDGVAEALVDESRLRCSTAASAYCGSGGCALHAVVGDRVTSWQATGWRLIDWGEDRILLIGRDGGWCGGIGAERCYEAVVWSDGRFLSVAPPDAGQPGQIP</sequence>
<reference evidence="2 3" key="1">
    <citation type="submission" date="2019-06" db="EMBL/GenBank/DDBJ databases">
        <title>A novel bacterium of genus Amaricoccus, isolated from marine sediment.</title>
        <authorList>
            <person name="Huang H."/>
            <person name="Mo K."/>
            <person name="Hu Y."/>
        </authorList>
    </citation>
    <scope>NUCLEOTIDE SEQUENCE [LARGE SCALE GENOMIC DNA]</scope>
    <source>
        <strain evidence="2 3">HB172011</strain>
    </source>
</reference>
<gene>
    <name evidence="2" type="ORF">FJM51_01790</name>
</gene>
<keyword evidence="3" id="KW-1185">Reference proteome</keyword>
<evidence type="ECO:0000256" key="1">
    <source>
        <dbReference type="SAM" id="SignalP"/>
    </source>
</evidence>
<dbReference type="EMBL" id="VFRP01000001">
    <property type="protein sequence ID" value="TPE53802.1"/>
    <property type="molecule type" value="Genomic_DNA"/>
</dbReference>
<comment type="caution">
    <text evidence="2">The sequence shown here is derived from an EMBL/GenBank/DDBJ whole genome shotgun (WGS) entry which is preliminary data.</text>
</comment>
<evidence type="ECO:0000313" key="3">
    <source>
        <dbReference type="Proteomes" id="UP000319255"/>
    </source>
</evidence>
<keyword evidence="1" id="KW-0732">Signal</keyword>
<accession>A0A501WYF4</accession>
<dbReference type="Proteomes" id="UP000319255">
    <property type="component" value="Unassembled WGS sequence"/>
</dbReference>
<dbReference type="OrthoDB" id="6088067at2"/>
<evidence type="ECO:0000313" key="2">
    <source>
        <dbReference type="EMBL" id="TPE53802.1"/>
    </source>
</evidence>
<dbReference type="RefSeq" id="WP_140452381.1">
    <property type="nucleotide sequence ID" value="NZ_VFRP01000001.1"/>
</dbReference>
<feature type="chain" id="PRO_5021382335" evidence="1">
    <location>
        <begin position="25"/>
        <end position="161"/>
    </location>
</feature>
<protein>
    <submittedName>
        <fullName evidence="2">Uncharacterized protein</fullName>
    </submittedName>
</protein>
<dbReference type="AlphaFoldDB" id="A0A501WYF4"/>
<organism evidence="2 3">
    <name type="scientific">Amaricoccus solimangrovi</name>
    <dbReference type="NCBI Taxonomy" id="2589815"/>
    <lineage>
        <taxon>Bacteria</taxon>
        <taxon>Pseudomonadati</taxon>
        <taxon>Pseudomonadota</taxon>
        <taxon>Alphaproteobacteria</taxon>
        <taxon>Rhodobacterales</taxon>
        <taxon>Paracoccaceae</taxon>
        <taxon>Amaricoccus</taxon>
    </lineage>
</organism>
<proteinExistence type="predicted"/>
<name>A0A501WYF4_9RHOB</name>